<dbReference type="Gene3D" id="3.40.250.10">
    <property type="entry name" value="Rhodanese-like domain"/>
    <property type="match status" value="1"/>
</dbReference>
<dbReference type="GO" id="GO:0046872">
    <property type="term" value="F:metal ion binding"/>
    <property type="evidence" value="ECO:0007669"/>
    <property type="project" value="UniProtKB-KW"/>
</dbReference>
<dbReference type="InterPro" id="IPR000594">
    <property type="entry name" value="ThiF_NAD_FAD-bd"/>
</dbReference>
<dbReference type="InterPro" id="IPR050229">
    <property type="entry name" value="GlpE_sulfurtransferase"/>
</dbReference>
<keyword evidence="6" id="KW-0547">Nucleotide-binding</keyword>
<name>A0AAD5VD66_9APHY</name>
<dbReference type="EMBL" id="JANAWD010000019">
    <property type="protein sequence ID" value="KAJ3490959.1"/>
    <property type="molecule type" value="Genomic_DNA"/>
</dbReference>
<evidence type="ECO:0000256" key="1">
    <source>
        <dbReference type="ARBA" id="ARBA00004514"/>
    </source>
</evidence>
<evidence type="ECO:0000256" key="9">
    <source>
        <dbReference type="ARBA" id="ARBA00023268"/>
    </source>
</evidence>
<evidence type="ECO:0000256" key="5">
    <source>
        <dbReference type="ARBA" id="ARBA00022723"/>
    </source>
</evidence>
<gene>
    <name evidence="11" type="ORF">NLI96_g1057</name>
</gene>
<dbReference type="GO" id="GO:0008033">
    <property type="term" value="P:tRNA processing"/>
    <property type="evidence" value="ECO:0007669"/>
    <property type="project" value="UniProtKB-KW"/>
</dbReference>
<dbReference type="PANTHER" id="PTHR43031">
    <property type="entry name" value="FAD-DEPENDENT OXIDOREDUCTASE"/>
    <property type="match status" value="1"/>
</dbReference>
<evidence type="ECO:0000313" key="12">
    <source>
        <dbReference type="Proteomes" id="UP001212997"/>
    </source>
</evidence>
<proteinExistence type="predicted"/>
<dbReference type="InterPro" id="IPR001763">
    <property type="entry name" value="Rhodanese-like_dom"/>
</dbReference>
<dbReference type="SUPFAM" id="SSF52821">
    <property type="entry name" value="Rhodanese/Cell cycle control phosphatase"/>
    <property type="match status" value="1"/>
</dbReference>
<evidence type="ECO:0000256" key="6">
    <source>
        <dbReference type="ARBA" id="ARBA00022741"/>
    </source>
</evidence>
<dbReference type="PANTHER" id="PTHR43031:SF1">
    <property type="entry name" value="PYRIDINE NUCLEOTIDE-DISULPHIDE OXIDOREDUCTASE"/>
    <property type="match status" value="1"/>
</dbReference>
<evidence type="ECO:0000256" key="2">
    <source>
        <dbReference type="ARBA" id="ARBA00022490"/>
    </source>
</evidence>
<reference evidence="11" key="1">
    <citation type="submission" date="2022-07" db="EMBL/GenBank/DDBJ databases">
        <title>Genome Sequence of Physisporinus lineatus.</title>
        <authorList>
            <person name="Buettner E."/>
        </authorList>
    </citation>
    <scope>NUCLEOTIDE SEQUENCE</scope>
    <source>
        <strain evidence="11">VT162</strain>
    </source>
</reference>
<evidence type="ECO:0000256" key="4">
    <source>
        <dbReference type="ARBA" id="ARBA00022694"/>
    </source>
</evidence>
<dbReference type="PROSITE" id="PS50206">
    <property type="entry name" value="RHODANESE_3"/>
    <property type="match status" value="1"/>
</dbReference>
<keyword evidence="12" id="KW-1185">Reference proteome</keyword>
<keyword evidence="8" id="KW-0067">ATP-binding</keyword>
<keyword evidence="4" id="KW-0819">tRNA processing</keyword>
<comment type="subcellular location">
    <subcellularLocation>
        <location evidence="1">Cytoplasm</location>
        <location evidence="1">Cytosol</location>
    </subcellularLocation>
</comment>
<dbReference type="GO" id="GO:0005524">
    <property type="term" value="F:ATP binding"/>
    <property type="evidence" value="ECO:0007669"/>
    <property type="project" value="UniProtKB-KW"/>
</dbReference>
<dbReference type="FunFam" id="3.40.250.10:FF:000014">
    <property type="entry name" value="Adenylyltransferase and sulfurtransferase MOCS3"/>
    <property type="match status" value="1"/>
</dbReference>
<sequence>MTGSCEEVGILGAVTGIIGNLQALEAIKIITGLHDGKPSLLLYSALSVPPFRSVKLRQRRPTCKACGNEGQKEGPISQTDYVTLCGGPRPDWVARGLIEGTPENRIRAKDLDNILRSGTKARIIDVRSPTEFGICHLSGSINIPINTIMSNPTTAIPPSGDEDHGDGHETYVVCRLGNDSQLAVMAMREAGVAGVLKDLVGGLRAWTQDVNPEFPVY</sequence>
<dbReference type="Pfam" id="PF00899">
    <property type="entry name" value="ThiF"/>
    <property type="match status" value="1"/>
</dbReference>
<dbReference type="Proteomes" id="UP001212997">
    <property type="component" value="Unassembled WGS sequence"/>
</dbReference>
<keyword evidence="9" id="KW-0511">Multifunctional enzyme</keyword>
<dbReference type="SMART" id="SM00450">
    <property type="entry name" value="RHOD"/>
    <property type="match status" value="1"/>
</dbReference>
<dbReference type="InterPro" id="IPR035985">
    <property type="entry name" value="Ubiquitin-activating_enz"/>
</dbReference>
<feature type="domain" description="Rhodanese" evidence="10">
    <location>
        <begin position="117"/>
        <end position="215"/>
    </location>
</feature>
<keyword evidence="5" id="KW-0479">Metal-binding</keyword>
<dbReference type="Gene3D" id="3.40.50.720">
    <property type="entry name" value="NAD(P)-binding Rossmann-like Domain"/>
    <property type="match status" value="1"/>
</dbReference>
<evidence type="ECO:0000256" key="7">
    <source>
        <dbReference type="ARBA" id="ARBA00022833"/>
    </source>
</evidence>
<keyword evidence="7" id="KW-0862">Zinc</keyword>
<accession>A0AAD5VD66</accession>
<evidence type="ECO:0000256" key="3">
    <source>
        <dbReference type="ARBA" id="ARBA00022679"/>
    </source>
</evidence>
<comment type="caution">
    <text evidence="11">The sequence shown here is derived from an EMBL/GenBank/DDBJ whole genome shotgun (WGS) entry which is preliminary data.</text>
</comment>
<keyword evidence="3" id="KW-0808">Transferase</keyword>
<evidence type="ECO:0000313" key="11">
    <source>
        <dbReference type="EMBL" id="KAJ3490959.1"/>
    </source>
</evidence>
<organism evidence="11 12">
    <name type="scientific">Meripilus lineatus</name>
    <dbReference type="NCBI Taxonomy" id="2056292"/>
    <lineage>
        <taxon>Eukaryota</taxon>
        <taxon>Fungi</taxon>
        <taxon>Dikarya</taxon>
        <taxon>Basidiomycota</taxon>
        <taxon>Agaricomycotina</taxon>
        <taxon>Agaricomycetes</taxon>
        <taxon>Polyporales</taxon>
        <taxon>Meripilaceae</taxon>
        <taxon>Meripilus</taxon>
    </lineage>
</organism>
<dbReference type="AlphaFoldDB" id="A0AAD5VD66"/>
<keyword evidence="2" id="KW-0963">Cytoplasm</keyword>
<evidence type="ECO:0000259" key="10">
    <source>
        <dbReference type="PROSITE" id="PS50206"/>
    </source>
</evidence>
<dbReference type="GO" id="GO:0008641">
    <property type="term" value="F:ubiquitin-like modifier activating enzyme activity"/>
    <property type="evidence" value="ECO:0007669"/>
    <property type="project" value="InterPro"/>
</dbReference>
<dbReference type="SUPFAM" id="SSF69572">
    <property type="entry name" value="Activating enzymes of the ubiquitin-like proteins"/>
    <property type="match status" value="1"/>
</dbReference>
<dbReference type="GO" id="GO:0016740">
    <property type="term" value="F:transferase activity"/>
    <property type="evidence" value="ECO:0007669"/>
    <property type="project" value="UniProtKB-KW"/>
</dbReference>
<dbReference type="GO" id="GO:0005829">
    <property type="term" value="C:cytosol"/>
    <property type="evidence" value="ECO:0007669"/>
    <property type="project" value="UniProtKB-SubCell"/>
</dbReference>
<dbReference type="InterPro" id="IPR036873">
    <property type="entry name" value="Rhodanese-like_dom_sf"/>
</dbReference>
<evidence type="ECO:0000256" key="8">
    <source>
        <dbReference type="ARBA" id="ARBA00022840"/>
    </source>
</evidence>
<dbReference type="Pfam" id="PF00581">
    <property type="entry name" value="Rhodanese"/>
    <property type="match status" value="1"/>
</dbReference>
<protein>
    <recommendedName>
        <fullName evidence="10">Rhodanese domain-containing protein</fullName>
    </recommendedName>
</protein>